<evidence type="ECO:0000256" key="11">
    <source>
        <dbReference type="ARBA" id="ARBA00038869"/>
    </source>
</evidence>
<dbReference type="EC" id="1.4.3.13" evidence="11"/>
<sequence>MRVRLKGGRLSSEGRVEVSLDNKSWGTVCGNGWTILEANVVCKELGMGYASDILNTDIFGGQNISKLILSGTDCQGNETKLSECVHQQLGKVSCAGNKNFVSAIICTNELPDLLFDIAELEHSLHLEDRMLYFLQCAMEENCLSTEAYQIERNNKDWLTETRRLLKFTAKTLNMGNADFRPYIPKYRWQWHSCHMHYHSMEVFAQFDIFDMHGKRVAEGHKASFCLEDNQCNDGQTPKYACADYGDQGISVNCYDIYRYNIDCQWIDITEVDYGYYNLKVSINPEFKVPEINYHNNGASCKLLYTPWNAAVYECNNFYFSKTMAFKTNHTVLHDTVNCTNGDNHTNAIQEMQISSKNVVIEKIKKSNNSKDKDFSLSEIGTPKNPEFQILDDIFKKHPEYIEKWIKENASVDLIDRLQNIIILRKKPQQETSHFDLFQQWLSASPSKFKFRNNASKSSAEEKVYLKSLDEGELFMELIRDVANELDIDILCHKILVNVGLLTHADRGSLFLVKGSSEERYLIAKLFDVTQDTELEEAVKRSKMEELVIPFGVGIAGYVAQTKETINIKNAYEDTRFNRESPFVVQLSTTSSSTTTSRVRINGQAIKFLQ</sequence>
<dbReference type="PANTHER" id="PTHR45817">
    <property type="entry name" value="LYSYL OXIDASE-LIKE-RELATED"/>
    <property type="match status" value="1"/>
</dbReference>
<dbReference type="SUPFAM" id="SSF55781">
    <property type="entry name" value="GAF domain-like"/>
    <property type="match status" value="1"/>
</dbReference>
<keyword evidence="10 13" id="KW-1015">Disulfide bond</keyword>
<evidence type="ECO:0000256" key="13">
    <source>
        <dbReference type="PROSITE-ProRule" id="PRU00196"/>
    </source>
</evidence>
<dbReference type="EMBL" id="UFQT01001421">
    <property type="protein sequence ID" value="SSX30482.1"/>
    <property type="molecule type" value="Genomic_DNA"/>
</dbReference>
<dbReference type="GO" id="GO:0004720">
    <property type="term" value="F:protein-lysine 6-oxidase activity"/>
    <property type="evidence" value="ECO:0007669"/>
    <property type="project" value="UniProtKB-EC"/>
</dbReference>
<name>A0A336MJ92_CULSO</name>
<keyword evidence="8" id="KW-0560">Oxidoreductase</keyword>
<dbReference type="PROSITE" id="PS50287">
    <property type="entry name" value="SRCR_2"/>
    <property type="match status" value="1"/>
</dbReference>
<dbReference type="GO" id="GO:0005615">
    <property type="term" value="C:extracellular space"/>
    <property type="evidence" value="ECO:0007669"/>
    <property type="project" value="TreeGrafter"/>
</dbReference>
<dbReference type="VEuPathDB" id="VectorBase:CSON002541"/>
<dbReference type="Pfam" id="PF00530">
    <property type="entry name" value="SRCR"/>
    <property type="match status" value="1"/>
</dbReference>
<dbReference type="InterPro" id="IPR029016">
    <property type="entry name" value="GAF-like_dom_sf"/>
</dbReference>
<evidence type="ECO:0000256" key="6">
    <source>
        <dbReference type="ARBA" id="ARBA00022723"/>
    </source>
</evidence>
<dbReference type="InterPro" id="IPR003018">
    <property type="entry name" value="GAF"/>
</dbReference>
<dbReference type="InterPro" id="IPR001695">
    <property type="entry name" value="Lysyl_oxidase"/>
</dbReference>
<evidence type="ECO:0000313" key="15">
    <source>
        <dbReference type="EMBL" id="SSX30482.1"/>
    </source>
</evidence>
<accession>A0A336MJ92</accession>
<dbReference type="Gene3D" id="3.10.250.10">
    <property type="entry name" value="SRCR-like domain"/>
    <property type="match status" value="1"/>
</dbReference>
<keyword evidence="9" id="KW-0186">Copper</keyword>
<dbReference type="SMART" id="SM00202">
    <property type="entry name" value="SR"/>
    <property type="match status" value="1"/>
</dbReference>
<dbReference type="GO" id="GO:0016020">
    <property type="term" value="C:membrane"/>
    <property type="evidence" value="ECO:0007669"/>
    <property type="project" value="InterPro"/>
</dbReference>
<evidence type="ECO:0000256" key="12">
    <source>
        <dbReference type="ARBA" id="ARBA00047861"/>
    </source>
</evidence>
<dbReference type="Pfam" id="PF01186">
    <property type="entry name" value="Lysyl_oxidase"/>
    <property type="match status" value="1"/>
</dbReference>
<dbReference type="InterPro" id="IPR036772">
    <property type="entry name" value="SRCR-like_dom_sf"/>
</dbReference>
<dbReference type="GO" id="GO:0005507">
    <property type="term" value="F:copper ion binding"/>
    <property type="evidence" value="ECO:0007669"/>
    <property type="project" value="InterPro"/>
</dbReference>
<comment type="catalytic activity">
    <reaction evidence="12">
        <text>L-lysyl-[protein] + O2 + H2O = (S)-2-amino-6-oxohexanoyl-[protein] + H2O2 + NH4(+)</text>
        <dbReference type="Rhea" id="RHEA:24544"/>
        <dbReference type="Rhea" id="RHEA-COMP:9752"/>
        <dbReference type="Rhea" id="RHEA-COMP:12448"/>
        <dbReference type="ChEBI" id="CHEBI:15377"/>
        <dbReference type="ChEBI" id="CHEBI:15379"/>
        <dbReference type="ChEBI" id="CHEBI:16240"/>
        <dbReference type="ChEBI" id="CHEBI:28938"/>
        <dbReference type="ChEBI" id="CHEBI:29969"/>
        <dbReference type="ChEBI" id="CHEBI:131803"/>
        <dbReference type="EC" id="1.4.3.13"/>
    </reaction>
</comment>
<dbReference type="PANTHER" id="PTHR45817:SF4">
    <property type="entry name" value="LYSYL OXIDASE-LIKE-RELATED"/>
    <property type="match status" value="1"/>
</dbReference>
<dbReference type="SUPFAM" id="SSF56487">
    <property type="entry name" value="SRCR-like"/>
    <property type="match status" value="1"/>
</dbReference>
<protein>
    <recommendedName>
        <fullName evidence="11">protein-lysine 6-oxidase</fullName>
        <ecNumber evidence="11">1.4.3.13</ecNumber>
    </recommendedName>
</protein>
<evidence type="ECO:0000256" key="8">
    <source>
        <dbReference type="ARBA" id="ARBA00023002"/>
    </source>
</evidence>
<evidence type="ECO:0000259" key="14">
    <source>
        <dbReference type="PROSITE" id="PS50287"/>
    </source>
</evidence>
<evidence type="ECO:0000256" key="7">
    <source>
        <dbReference type="ARBA" id="ARBA00022772"/>
    </source>
</evidence>
<comment type="cofactor">
    <cofactor evidence="1">
        <name>Cu cation</name>
        <dbReference type="ChEBI" id="CHEBI:23378"/>
    </cofactor>
</comment>
<evidence type="ECO:0000256" key="9">
    <source>
        <dbReference type="ARBA" id="ARBA00023008"/>
    </source>
</evidence>
<evidence type="ECO:0000256" key="5">
    <source>
        <dbReference type="ARBA" id="ARBA00022525"/>
    </source>
</evidence>
<gene>
    <name evidence="15" type="primary">CSON002541</name>
</gene>
<keyword evidence="5" id="KW-0964">Secreted</keyword>
<keyword evidence="4" id="KW-0886">LTQ</keyword>
<dbReference type="InterPro" id="IPR019828">
    <property type="entry name" value="Lysyl_oxidase_CS"/>
</dbReference>
<dbReference type="PRINTS" id="PR00074">
    <property type="entry name" value="LYSYLOXIDASE"/>
</dbReference>
<dbReference type="Pfam" id="PF01590">
    <property type="entry name" value="GAF"/>
    <property type="match status" value="1"/>
</dbReference>
<evidence type="ECO:0000256" key="4">
    <source>
        <dbReference type="ARBA" id="ARBA00022477"/>
    </source>
</evidence>
<dbReference type="InterPro" id="IPR050912">
    <property type="entry name" value="LOX-like_protein"/>
</dbReference>
<evidence type="ECO:0000256" key="1">
    <source>
        <dbReference type="ARBA" id="ARBA00001935"/>
    </source>
</evidence>
<feature type="domain" description="SRCR" evidence="14">
    <location>
        <begin position="3"/>
        <end position="107"/>
    </location>
</feature>
<comment type="caution">
    <text evidence="13">Lacks conserved residue(s) required for the propagation of feature annotation.</text>
</comment>
<dbReference type="FunFam" id="3.10.250.10:FF:000008">
    <property type="entry name" value="Lysyl oxidase homolog 2"/>
    <property type="match status" value="1"/>
</dbReference>
<feature type="disulfide bond" evidence="13">
    <location>
        <begin position="74"/>
        <end position="84"/>
    </location>
</feature>
<evidence type="ECO:0000256" key="3">
    <source>
        <dbReference type="ARBA" id="ARBA00007492"/>
    </source>
</evidence>
<organism evidence="15">
    <name type="scientific">Culicoides sonorensis</name>
    <name type="common">Biting midge</name>
    <dbReference type="NCBI Taxonomy" id="179676"/>
    <lineage>
        <taxon>Eukaryota</taxon>
        <taxon>Metazoa</taxon>
        <taxon>Ecdysozoa</taxon>
        <taxon>Arthropoda</taxon>
        <taxon>Hexapoda</taxon>
        <taxon>Insecta</taxon>
        <taxon>Pterygota</taxon>
        <taxon>Neoptera</taxon>
        <taxon>Endopterygota</taxon>
        <taxon>Diptera</taxon>
        <taxon>Nematocera</taxon>
        <taxon>Chironomoidea</taxon>
        <taxon>Ceratopogonidae</taxon>
        <taxon>Ceratopogoninae</taxon>
        <taxon>Culicoides</taxon>
        <taxon>Monoculicoides</taxon>
    </lineage>
</organism>
<evidence type="ECO:0000256" key="10">
    <source>
        <dbReference type="ARBA" id="ARBA00023157"/>
    </source>
</evidence>
<dbReference type="AlphaFoldDB" id="A0A336MJ92"/>
<proteinExistence type="inferred from homology"/>
<dbReference type="InterPro" id="IPR001190">
    <property type="entry name" value="SRCR"/>
</dbReference>
<dbReference type="PROSITE" id="PS00926">
    <property type="entry name" value="LYSYL_OXIDASE"/>
    <property type="match status" value="1"/>
</dbReference>
<keyword evidence="7" id="KW-0801">TPQ</keyword>
<comment type="similarity">
    <text evidence="3">Belongs to the lysyl oxidase family.</text>
</comment>
<reference evidence="15" key="1">
    <citation type="submission" date="2018-07" db="EMBL/GenBank/DDBJ databases">
        <authorList>
            <person name="Quirk P.G."/>
            <person name="Krulwich T.A."/>
        </authorList>
    </citation>
    <scope>NUCLEOTIDE SEQUENCE</scope>
</reference>
<dbReference type="Gene3D" id="3.30.450.40">
    <property type="match status" value="1"/>
</dbReference>
<evidence type="ECO:0000256" key="2">
    <source>
        <dbReference type="ARBA" id="ARBA00004239"/>
    </source>
</evidence>
<dbReference type="PRINTS" id="PR00258">
    <property type="entry name" value="SPERACTRCPTR"/>
</dbReference>
<keyword evidence="6" id="KW-0479">Metal-binding</keyword>
<comment type="subcellular location">
    <subcellularLocation>
        <location evidence="2">Secreted</location>
        <location evidence="2">Extracellular space</location>
    </subcellularLocation>
</comment>